<comment type="caution">
    <text evidence="2">The sequence shown here is derived from an EMBL/GenBank/DDBJ whole genome shotgun (WGS) entry which is preliminary data.</text>
</comment>
<dbReference type="Proteomes" id="UP000321528">
    <property type="component" value="Unassembled WGS sequence"/>
</dbReference>
<reference evidence="2 3" key="1">
    <citation type="submission" date="2019-07" db="EMBL/GenBank/DDBJ databases">
        <title>Draft genome of two Muricauda strains isolated from deep sea.</title>
        <authorList>
            <person name="Sun C."/>
        </authorList>
    </citation>
    <scope>NUCLEOTIDE SEQUENCE [LARGE SCALE GENOMIC DNA]</scope>
    <source>
        <strain evidence="2 3">NH166</strain>
    </source>
</reference>
<evidence type="ECO:0000313" key="3">
    <source>
        <dbReference type="Proteomes" id="UP000321528"/>
    </source>
</evidence>
<keyword evidence="3" id="KW-1185">Reference proteome</keyword>
<dbReference type="RefSeq" id="WP_147378551.1">
    <property type="nucleotide sequence ID" value="NZ_QXFJ01000017.1"/>
</dbReference>
<proteinExistence type="predicted"/>
<sequence length="221" mass="24251">MKKRTGIAVMAMVVSCLMVHGQEAQTTEFLEFNDRNNIVHGVYLGINGGFGKLNNENAYLGGLKLAYVANRKLEIGLGAIFLFSEQTLYATALSDNNDLIGVYGGLHVEPILFGGSNINVSFPILLGGGTFGFVDNFYTEQGTDRHRNQDDFDEVFLVEPGISLLFNISRYLQLETGVKYRFTSAIDLRNASLSNINGFSIGLGIKIGVFNLGSNRYKKSI</sequence>
<organism evidence="2 3">
    <name type="scientific">Flagellimonas aequoris</name>
    <dbReference type="NCBI Taxonomy" id="2306997"/>
    <lineage>
        <taxon>Bacteria</taxon>
        <taxon>Pseudomonadati</taxon>
        <taxon>Bacteroidota</taxon>
        <taxon>Flavobacteriia</taxon>
        <taxon>Flavobacteriales</taxon>
        <taxon>Flavobacteriaceae</taxon>
        <taxon>Flagellimonas</taxon>
    </lineage>
</organism>
<protein>
    <recommendedName>
        <fullName evidence="4">Outer membrane protein beta-barrel domain-containing protein</fullName>
    </recommendedName>
</protein>
<dbReference type="EMBL" id="VNWL01000016">
    <property type="protein sequence ID" value="TXK03116.1"/>
    <property type="molecule type" value="Genomic_DNA"/>
</dbReference>
<feature type="chain" id="PRO_5046564433" description="Outer membrane protein beta-barrel domain-containing protein" evidence="1">
    <location>
        <begin position="25"/>
        <end position="221"/>
    </location>
</feature>
<gene>
    <name evidence="2" type="ORF">FQ019_07180</name>
</gene>
<feature type="signal peptide" evidence="1">
    <location>
        <begin position="1"/>
        <end position="24"/>
    </location>
</feature>
<evidence type="ECO:0000313" key="2">
    <source>
        <dbReference type="EMBL" id="TXK03116.1"/>
    </source>
</evidence>
<dbReference type="PROSITE" id="PS51257">
    <property type="entry name" value="PROKAR_LIPOPROTEIN"/>
    <property type="match status" value="1"/>
</dbReference>
<evidence type="ECO:0008006" key="4">
    <source>
        <dbReference type="Google" id="ProtNLM"/>
    </source>
</evidence>
<keyword evidence="1" id="KW-0732">Signal</keyword>
<accession>A0ABY3KUS3</accession>
<evidence type="ECO:0000256" key="1">
    <source>
        <dbReference type="SAM" id="SignalP"/>
    </source>
</evidence>
<name>A0ABY3KUS3_9FLAO</name>